<dbReference type="STRING" id="421072.SAMN04488097_0917"/>
<proteinExistence type="predicted"/>
<dbReference type="Proteomes" id="UP000028623">
    <property type="component" value="Unassembled WGS sequence"/>
</dbReference>
<keyword evidence="1" id="KW-0732">Signal</keyword>
<gene>
    <name evidence="2" type="ORF">IO89_15040</name>
</gene>
<reference evidence="2 3" key="1">
    <citation type="submission" date="2014-07" db="EMBL/GenBank/DDBJ databases">
        <title>Epilithonimonas lactis LMG 22401 Genome.</title>
        <authorList>
            <person name="Pipes S.E."/>
            <person name="Stropko S.J."/>
        </authorList>
    </citation>
    <scope>NUCLEOTIDE SEQUENCE [LARGE SCALE GENOMIC DNA]</scope>
    <source>
        <strain evidence="2 3">LMG 24401</strain>
    </source>
</reference>
<name>A0A085BG94_9FLAO</name>
<evidence type="ECO:0008006" key="4">
    <source>
        <dbReference type="Google" id="ProtNLM"/>
    </source>
</evidence>
<organism evidence="2 3">
    <name type="scientific">Epilithonimonas lactis</name>
    <dbReference type="NCBI Taxonomy" id="421072"/>
    <lineage>
        <taxon>Bacteria</taxon>
        <taxon>Pseudomonadati</taxon>
        <taxon>Bacteroidota</taxon>
        <taxon>Flavobacteriia</taxon>
        <taxon>Flavobacteriales</taxon>
        <taxon>Weeksellaceae</taxon>
        <taxon>Chryseobacterium group</taxon>
        <taxon>Epilithonimonas</taxon>
    </lineage>
</organism>
<evidence type="ECO:0000313" key="3">
    <source>
        <dbReference type="Proteomes" id="UP000028623"/>
    </source>
</evidence>
<evidence type="ECO:0000256" key="1">
    <source>
        <dbReference type="SAM" id="SignalP"/>
    </source>
</evidence>
<protein>
    <recommendedName>
        <fullName evidence="4">Carboxypeptidase regulatory-like domain-containing protein</fullName>
    </recommendedName>
</protein>
<comment type="caution">
    <text evidence="2">The sequence shown here is derived from an EMBL/GenBank/DDBJ whole genome shotgun (WGS) entry which is preliminary data.</text>
</comment>
<sequence length="369" mass="40225">MKMLKISIYCLLLKSGLSLAKVPGNYHFLANTAADKQDFFKSEITDLPSVNTLIVYSGQIDSKINTSENVLSATDKKCQRLIHYGDLKVTSYKDQELGIIARPKVLDPVRVKFSLADRAVPGQVSGELFVDRDGSAVINGTGIGSIKGIPLFVYLVRVTTGEILAKTNVDPNGTYNIPSTMLDADDNHYQVIIDTRNVTSTYPYSMSILPEGWNMVGEDYGTGNLAGSGVKNGAPELRVPVRFNAASPSIKNVNFGVSVPVCLKPGASGTPDSYSKLGITTKQSIDNVNEKNVKWPYTVPNGHIVLDSETKGFVITHVTTDQRNALNAIPGMMVYNTDLKCVQIYRGKAPKIDPKRIGWNCIDRGCNED</sequence>
<feature type="signal peptide" evidence="1">
    <location>
        <begin position="1"/>
        <end position="20"/>
    </location>
</feature>
<keyword evidence="3" id="KW-1185">Reference proteome</keyword>
<accession>A0A085BG94</accession>
<dbReference type="AlphaFoldDB" id="A0A085BG94"/>
<dbReference type="EMBL" id="JPLY01000004">
    <property type="protein sequence ID" value="KFC21489.1"/>
    <property type="molecule type" value="Genomic_DNA"/>
</dbReference>
<evidence type="ECO:0000313" key="2">
    <source>
        <dbReference type="EMBL" id="KFC21489.1"/>
    </source>
</evidence>
<feature type="chain" id="PRO_5001786907" description="Carboxypeptidase regulatory-like domain-containing protein" evidence="1">
    <location>
        <begin position="21"/>
        <end position="369"/>
    </location>
</feature>